<organism evidence="6 7">
    <name type="scientific">Camellia sinensis</name>
    <name type="common">Tea plant</name>
    <name type="synonym">Thea sinensis</name>
    <dbReference type="NCBI Taxonomy" id="4442"/>
    <lineage>
        <taxon>Eukaryota</taxon>
        <taxon>Viridiplantae</taxon>
        <taxon>Streptophyta</taxon>
        <taxon>Embryophyta</taxon>
        <taxon>Tracheophyta</taxon>
        <taxon>Spermatophyta</taxon>
        <taxon>Magnoliopsida</taxon>
        <taxon>eudicotyledons</taxon>
        <taxon>Gunneridae</taxon>
        <taxon>Pentapetalae</taxon>
        <taxon>asterids</taxon>
        <taxon>Ericales</taxon>
        <taxon>Theaceae</taxon>
        <taxon>Camellia</taxon>
    </lineage>
</organism>
<dbReference type="AlphaFoldDB" id="A0A7J7HEC0"/>
<dbReference type="GO" id="GO:0098849">
    <property type="term" value="P:cellular detoxification of cadmium ion"/>
    <property type="evidence" value="ECO:0007669"/>
    <property type="project" value="TreeGrafter"/>
</dbReference>
<dbReference type="PROSITE" id="PS51443">
    <property type="entry name" value="PCS"/>
    <property type="match status" value="2"/>
</dbReference>
<evidence type="ECO:0000256" key="1">
    <source>
        <dbReference type="ARBA" id="ARBA00012468"/>
    </source>
</evidence>
<dbReference type="InterPro" id="IPR007719">
    <property type="entry name" value="PCS_N"/>
</dbReference>
<evidence type="ECO:0000259" key="5">
    <source>
        <dbReference type="PROSITE" id="PS51443"/>
    </source>
</evidence>
<reference evidence="6 7" key="2">
    <citation type="submission" date="2020-07" db="EMBL/GenBank/DDBJ databases">
        <title>Genome assembly of wild tea tree DASZ reveals pedigree and selection history of tea varieties.</title>
        <authorList>
            <person name="Zhang W."/>
        </authorList>
    </citation>
    <scope>NUCLEOTIDE SEQUENCE [LARGE SCALE GENOMIC DNA]</scope>
    <source>
        <strain evidence="7">cv. G240</strain>
        <tissue evidence="6">Leaf</tissue>
    </source>
</reference>
<dbReference type="PANTHER" id="PTHR33447:SF2">
    <property type="entry name" value="GLUTATHIONE GAMMA-GLUTAMYLCYSTEINYLTRANSFERASE"/>
    <property type="match status" value="1"/>
</dbReference>
<comment type="caution">
    <text evidence="6">The sequence shown here is derived from an EMBL/GenBank/DDBJ whole genome shotgun (WGS) entry which is preliminary data.</text>
</comment>
<name>A0A7J7HEC0_CAMSI</name>
<dbReference type="Pfam" id="PF05023">
    <property type="entry name" value="Phytochelatin"/>
    <property type="match status" value="6"/>
</dbReference>
<dbReference type="SUPFAM" id="SSF54001">
    <property type="entry name" value="Cysteine proteinases"/>
    <property type="match status" value="6"/>
</dbReference>
<keyword evidence="3" id="KW-0808">Transferase</keyword>
<evidence type="ECO:0000256" key="2">
    <source>
        <dbReference type="ARBA" id="ARBA00022539"/>
    </source>
</evidence>
<dbReference type="InterPro" id="IPR040409">
    <property type="entry name" value="PCS-like"/>
</dbReference>
<evidence type="ECO:0000313" key="6">
    <source>
        <dbReference type="EMBL" id="KAF5951262.1"/>
    </source>
</evidence>
<feature type="domain" description="Peptidase C83" evidence="5">
    <location>
        <begin position="156"/>
        <end position="404"/>
    </location>
</feature>
<dbReference type="InterPro" id="IPR038765">
    <property type="entry name" value="Papain-like_cys_pep_sf"/>
</dbReference>
<dbReference type="PANTHER" id="PTHR33447">
    <property type="entry name" value="GLUTATHIONE GAMMA-GLUTAMYLCYSTEINYLTRANSFERASE"/>
    <property type="match status" value="1"/>
</dbReference>
<keyword evidence="2" id="KW-0104">Cadmium</keyword>
<gene>
    <name evidence="6" type="ORF">HYC85_009206</name>
</gene>
<dbReference type="EC" id="2.3.2.15" evidence="1"/>
<dbReference type="InterPro" id="IPR038156">
    <property type="entry name" value="PCS_N_sf"/>
</dbReference>
<sequence length="404" mass="47878">MIQTTSTEELYMILSYSRKTVNQTGDGHFSPMVAYHKGRDMLLILDVARYKYPFHWLPRMTVWDAMNKIDKETDETRGKHVDIEAFKAQHSSLEQFTNCVIQTTSTEELYMILFYSRKTVNQGRDMLLILDVARYKYPFHWLPPMTGRDMLLILDVARYKYPFHWLPRMTVWDAMNKIDKETDETRGKHVDIEAFKAQHSSLEQFTNCVIQTTSTEELYMILFYSRKTVNQGRDMLLILDVARYKYPFHWLPPMTGRDMLLILDVARYKYPFHWLPRMTVWDAMNKIDKETDETRGKHVDIEAFKVQHSSLEQFTNCVIQTTSTEELYMILSYSRKTVNQTGDGHFSPMAAYHKGGNMLLILDVACYKYPFHWLPRMTVWDAMNKIDKETDETRGFMMVRKKIS</sequence>
<accession>A0A7J7HEC0</accession>
<dbReference type="Gene3D" id="3.90.70.30">
    <property type="entry name" value="Phytochelatin synthase, N-terminal domain"/>
    <property type="match status" value="6"/>
</dbReference>
<feature type="domain" description="Peptidase C83" evidence="5">
    <location>
        <begin position="1"/>
        <end position="87"/>
    </location>
</feature>
<dbReference type="EMBL" id="JACBKZ010000004">
    <property type="protein sequence ID" value="KAF5951262.1"/>
    <property type="molecule type" value="Genomic_DNA"/>
</dbReference>
<reference evidence="7" key="1">
    <citation type="journal article" date="2020" name="Nat. Commun.">
        <title>Genome assembly of wild tea tree DASZ reveals pedigree and selection history of tea varieties.</title>
        <authorList>
            <person name="Zhang W."/>
            <person name="Zhang Y."/>
            <person name="Qiu H."/>
            <person name="Guo Y."/>
            <person name="Wan H."/>
            <person name="Zhang X."/>
            <person name="Scossa F."/>
            <person name="Alseekh S."/>
            <person name="Zhang Q."/>
            <person name="Wang P."/>
            <person name="Xu L."/>
            <person name="Schmidt M.H."/>
            <person name="Jia X."/>
            <person name="Li D."/>
            <person name="Zhu A."/>
            <person name="Guo F."/>
            <person name="Chen W."/>
            <person name="Ni D."/>
            <person name="Usadel B."/>
            <person name="Fernie A.R."/>
            <person name="Wen W."/>
        </authorList>
    </citation>
    <scope>NUCLEOTIDE SEQUENCE [LARGE SCALE GENOMIC DNA]</scope>
    <source>
        <strain evidence="7">cv. G240</strain>
    </source>
</reference>
<dbReference type="GO" id="GO:0046938">
    <property type="term" value="P:phytochelatin biosynthetic process"/>
    <property type="evidence" value="ECO:0007669"/>
    <property type="project" value="InterPro"/>
</dbReference>
<keyword evidence="7" id="KW-1185">Reference proteome</keyword>
<proteinExistence type="predicted"/>
<keyword evidence="4" id="KW-0479">Metal-binding</keyword>
<evidence type="ECO:0000313" key="7">
    <source>
        <dbReference type="Proteomes" id="UP000593564"/>
    </source>
</evidence>
<dbReference type="Proteomes" id="UP000593564">
    <property type="component" value="Unassembled WGS sequence"/>
</dbReference>
<dbReference type="GO" id="GO:0046872">
    <property type="term" value="F:metal ion binding"/>
    <property type="evidence" value="ECO:0007669"/>
    <property type="project" value="UniProtKB-KW"/>
</dbReference>
<dbReference type="GO" id="GO:0016756">
    <property type="term" value="F:glutathione gamma-glutamylcysteinyltransferase activity"/>
    <property type="evidence" value="ECO:0007669"/>
    <property type="project" value="UniProtKB-EC"/>
</dbReference>
<dbReference type="GO" id="GO:0010273">
    <property type="term" value="P:detoxification of copper ion"/>
    <property type="evidence" value="ECO:0007669"/>
    <property type="project" value="TreeGrafter"/>
</dbReference>
<evidence type="ECO:0000256" key="4">
    <source>
        <dbReference type="ARBA" id="ARBA00022723"/>
    </source>
</evidence>
<protein>
    <recommendedName>
        <fullName evidence="1">glutathione gamma-glutamylcysteinyltransferase</fullName>
        <ecNumber evidence="1">2.3.2.15</ecNumber>
    </recommendedName>
</protein>
<evidence type="ECO:0000256" key="3">
    <source>
        <dbReference type="ARBA" id="ARBA00022679"/>
    </source>
</evidence>